<dbReference type="EMBL" id="KB933129">
    <property type="protein sequence ID" value="EON99783.1"/>
    <property type="molecule type" value="Genomic_DNA"/>
</dbReference>
<proteinExistence type="predicted"/>
<gene>
    <name evidence="1" type="ORF">UCRPA7_4735</name>
</gene>
<reference evidence="2" key="1">
    <citation type="journal article" date="2013" name="Genome Announc.">
        <title>Draft genome sequence of the ascomycete Phaeoacremonium aleophilum strain UCR-PA7, a causal agent of the esca disease complex in grapevines.</title>
        <authorList>
            <person name="Blanco-Ulate B."/>
            <person name="Rolshausen P."/>
            <person name="Cantu D."/>
        </authorList>
    </citation>
    <scope>NUCLEOTIDE SEQUENCE [LARGE SCALE GENOMIC DNA]</scope>
    <source>
        <strain evidence="2">UCR-PA7</strain>
    </source>
</reference>
<dbReference type="RefSeq" id="XP_007915477.1">
    <property type="nucleotide sequence ID" value="XM_007917286.1"/>
</dbReference>
<dbReference type="AlphaFoldDB" id="R8BKA3"/>
<dbReference type="HOGENOM" id="CLU_1476140_0_0_1"/>
<protein>
    <submittedName>
        <fullName evidence="1">Uncharacterized protein</fullName>
    </submittedName>
</protein>
<dbReference type="GeneID" id="19325216"/>
<evidence type="ECO:0000313" key="1">
    <source>
        <dbReference type="EMBL" id="EON99783.1"/>
    </source>
</evidence>
<sequence>MLGYFEQSLLIYPPGKDRDGQREENLQDSDVFSLGWHLPPESKEARTLHSKKAGLQERLDHPIAGRYNYKTNIYQMADMLRKFRGWFEEDELSDEAKKLLEQDLAGDFETPSKKGQVRPKELRQVVPNLKLSKVRFNRVLEACLRESPAERPEIGWLLAQAAIGLAEAGNTPEQPDEDVSSDS</sequence>
<dbReference type="Proteomes" id="UP000014074">
    <property type="component" value="Unassembled WGS sequence"/>
</dbReference>
<accession>R8BKA3</accession>
<organism evidence="1 2">
    <name type="scientific">Phaeoacremonium minimum (strain UCR-PA7)</name>
    <name type="common">Esca disease fungus</name>
    <name type="synonym">Togninia minima</name>
    <dbReference type="NCBI Taxonomy" id="1286976"/>
    <lineage>
        <taxon>Eukaryota</taxon>
        <taxon>Fungi</taxon>
        <taxon>Dikarya</taxon>
        <taxon>Ascomycota</taxon>
        <taxon>Pezizomycotina</taxon>
        <taxon>Sordariomycetes</taxon>
        <taxon>Sordariomycetidae</taxon>
        <taxon>Togniniales</taxon>
        <taxon>Togniniaceae</taxon>
        <taxon>Phaeoacremonium</taxon>
    </lineage>
</organism>
<dbReference type="KEGG" id="tmn:UCRPA7_4735"/>
<keyword evidence="2" id="KW-1185">Reference proteome</keyword>
<name>R8BKA3_PHAM7</name>
<evidence type="ECO:0000313" key="2">
    <source>
        <dbReference type="Proteomes" id="UP000014074"/>
    </source>
</evidence>